<dbReference type="PRINTS" id="PR00813">
    <property type="entry name" value="BCTERIALGSPG"/>
</dbReference>
<dbReference type="InterPro" id="IPR000983">
    <property type="entry name" value="Bac_GSPG_pilin"/>
</dbReference>
<evidence type="ECO:0000313" key="4">
    <source>
        <dbReference type="Proteomes" id="UP001606099"/>
    </source>
</evidence>
<reference evidence="3 4" key="1">
    <citation type="submission" date="2024-08" db="EMBL/GenBank/DDBJ databases">
        <authorList>
            <person name="Lu H."/>
        </authorList>
    </citation>
    <scope>NUCLEOTIDE SEQUENCE [LARGE SCALE GENOMIC DNA]</scope>
    <source>
        <strain evidence="3 4">BYS180W</strain>
    </source>
</reference>
<dbReference type="Proteomes" id="UP001606099">
    <property type="component" value="Unassembled WGS sequence"/>
</dbReference>
<proteinExistence type="predicted"/>
<protein>
    <submittedName>
        <fullName evidence="3">Type IV pilin protein</fullName>
    </submittedName>
</protein>
<dbReference type="RefSeq" id="WP_394458145.1">
    <property type="nucleotide sequence ID" value="NZ_JBIGHZ010000001.1"/>
</dbReference>
<keyword evidence="4" id="KW-1185">Reference proteome</keyword>
<comment type="caution">
    <text evidence="3">The sequence shown here is derived from an EMBL/GenBank/DDBJ whole genome shotgun (WGS) entry which is preliminary data.</text>
</comment>
<dbReference type="InterPro" id="IPR031982">
    <property type="entry name" value="PilE-like"/>
</dbReference>
<dbReference type="Pfam" id="PF07963">
    <property type="entry name" value="N_methyl"/>
    <property type="match status" value="1"/>
</dbReference>
<feature type="transmembrane region" description="Helical" evidence="2">
    <location>
        <begin position="12"/>
        <end position="35"/>
    </location>
</feature>
<dbReference type="InterPro" id="IPR012902">
    <property type="entry name" value="N_methyl_site"/>
</dbReference>
<keyword evidence="2" id="KW-0812">Transmembrane</keyword>
<evidence type="ECO:0000313" key="3">
    <source>
        <dbReference type="EMBL" id="MFG6446900.1"/>
    </source>
</evidence>
<sequence length="153" mass="16398">MGSTRFRAALHGLGFTLMEVMITVAIVGILAAIALPSYQDYVLRGHLVDASTGLSTVAAQMERHYQDNRSYATVGAFTSPCQGRTAERTFNHFVVSCAEDPTALTFRLQAVGSGPTAGFVYTLDQAGGRSTTSARTGWNSCASKWILRKGEPC</sequence>
<keyword evidence="2" id="KW-0472">Membrane</keyword>
<evidence type="ECO:0000256" key="2">
    <source>
        <dbReference type="SAM" id="Phobius"/>
    </source>
</evidence>
<keyword evidence="1" id="KW-0488">Methylation</keyword>
<evidence type="ECO:0000256" key="1">
    <source>
        <dbReference type="ARBA" id="ARBA00022481"/>
    </source>
</evidence>
<gene>
    <name evidence="3" type="ORF">ACG0Z6_01445</name>
</gene>
<accession>A0ABW7FRE1</accession>
<dbReference type="EMBL" id="JBIGHZ010000001">
    <property type="protein sequence ID" value="MFG6446900.1"/>
    <property type="molecule type" value="Genomic_DNA"/>
</dbReference>
<organism evidence="3 4">
    <name type="scientific">Roseateles rivi</name>
    <dbReference type="NCBI Taxonomy" id="3299028"/>
    <lineage>
        <taxon>Bacteria</taxon>
        <taxon>Pseudomonadati</taxon>
        <taxon>Pseudomonadota</taxon>
        <taxon>Betaproteobacteria</taxon>
        <taxon>Burkholderiales</taxon>
        <taxon>Sphaerotilaceae</taxon>
        <taxon>Roseateles</taxon>
    </lineage>
</organism>
<keyword evidence="2" id="KW-1133">Transmembrane helix</keyword>
<dbReference type="SUPFAM" id="SSF54523">
    <property type="entry name" value="Pili subunits"/>
    <property type="match status" value="1"/>
</dbReference>
<dbReference type="NCBIfam" id="TIGR02532">
    <property type="entry name" value="IV_pilin_GFxxxE"/>
    <property type="match status" value="1"/>
</dbReference>
<name>A0ABW7FRE1_9BURK</name>
<dbReference type="InterPro" id="IPR045584">
    <property type="entry name" value="Pilin-like"/>
</dbReference>
<dbReference type="Gene3D" id="3.30.700.10">
    <property type="entry name" value="Glycoprotein, Type 4 Pilin"/>
    <property type="match status" value="1"/>
</dbReference>
<dbReference type="Pfam" id="PF16732">
    <property type="entry name" value="ComP_DUS"/>
    <property type="match status" value="1"/>
</dbReference>